<comment type="caution">
    <text evidence="1">The sequence shown here is derived from an EMBL/GenBank/DDBJ whole genome shotgun (WGS) entry which is preliminary data.</text>
</comment>
<proteinExistence type="predicted"/>
<dbReference type="InterPro" id="IPR018666">
    <property type="entry name" value="DUF2125"/>
</dbReference>
<dbReference type="Pfam" id="PF09898">
    <property type="entry name" value="DUF2125"/>
    <property type="match status" value="1"/>
</dbReference>
<accession>A0A562P2U8</accession>
<keyword evidence="2" id="KW-1185">Reference proteome</keyword>
<name>A0A562P2U8_9RHOB</name>
<sequence>MRRLLLFVIFLAVILGGLWLGGETLLARMIRQNMQDQAMLQLQDVTPLRDPGRFGVRGAQLTIDSDGRKITLPELTVWAPLSRLNSLHLSLPPRIELAVLDQPQEIGLDDAGASVTVAPLNGMAIRQATAHSGPVTLGGQPLAEAADLDVSLSRLGYAVPRGAATSYDVKIDLQKADPRVLTPVEIPEGTLSITGAGRVWLDRILTPETLQSGRHPLPVGFRTDGMHISFADLDLRLMGRVLRDASGYAEGEVMIYTADAPAILDLAVQQNLLKPGAAQMIGKALQQLSDDTPDTQSESERTLADTGLNAGRVAQPDLDPMHFPKPAEGELRLPLTFKGGKTMLGPLPLGPAPLFAQAEGA</sequence>
<gene>
    <name evidence="1" type="ORF">IQ24_00455</name>
</gene>
<dbReference type="RefSeq" id="WP_145396082.1">
    <property type="nucleotide sequence ID" value="NZ_VLKU01000001.1"/>
</dbReference>
<dbReference type="Proteomes" id="UP000316225">
    <property type="component" value="Unassembled WGS sequence"/>
</dbReference>
<reference evidence="1 2" key="1">
    <citation type="journal article" date="2015" name="Stand. Genomic Sci.">
        <title>Genomic Encyclopedia of Bacterial and Archaeal Type Strains, Phase III: the genomes of soil and plant-associated and newly described type strains.</title>
        <authorList>
            <person name="Whitman W.B."/>
            <person name="Woyke T."/>
            <person name="Klenk H.P."/>
            <person name="Zhou Y."/>
            <person name="Lilburn T.G."/>
            <person name="Beck B.J."/>
            <person name="De Vos P."/>
            <person name="Vandamme P."/>
            <person name="Eisen J.A."/>
            <person name="Garrity G."/>
            <person name="Hugenholtz P."/>
            <person name="Kyrpides N.C."/>
        </authorList>
    </citation>
    <scope>NUCLEOTIDE SEQUENCE [LARGE SCALE GENOMIC DNA]</scope>
    <source>
        <strain evidence="1 2">CGMCC 1.5364</strain>
    </source>
</reference>
<evidence type="ECO:0000313" key="1">
    <source>
        <dbReference type="EMBL" id="TWI38316.1"/>
    </source>
</evidence>
<dbReference type="OrthoDB" id="7625707at2"/>
<dbReference type="AlphaFoldDB" id="A0A562P2U8"/>
<organism evidence="1 2">
    <name type="scientific">Paracoccus sulfuroxidans</name>
    <dbReference type="NCBI Taxonomy" id="384678"/>
    <lineage>
        <taxon>Bacteria</taxon>
        <taxon>Pseudomonadati</taxon>
        <taxon>Pseudomonadota</taxon>
        <taxon>Alphaproteobacteria</taxon>
        <taxon>Rhodobacterales</taxon>
        <taxon>Paracoccaceae</taxon>
        <taxon>Paracoccus</taxon>
    </lineage>
</organism>
<dbReference type="EMBL" id="VLKU01000001">
    <property type="protein sequence ID" value="TWI38316.1"/>
    <property type="molecule type" value="Genomic_DNA"/>
</dbReference>
<evidence type="ECO:0000313" key="2">
    <source>
        <dbReference type="Proteomes" id="UP000316225"/>
    </source>
</evidence>
<protein>
    <submittedName>
        <fullName evidence="1">Uncharacterized protein DUF2125</fullName>
    </submittedName>
</protein>